<evidence type="ECO:0000313" key="2">
    <source>
        <dbReference type="Proteomes" id="UP000178486"/>
    </source>
</evidence>
<evidence type="ECO:0000313" key="1">
    <source>
        <dbReference type="EMBL" id="OGK55687.1"/>
    </source>
</evidence>
<protein>
    <submittedName>
        <fullName evidence="1">Uncharacterized protein</fullName>
    </submittedName>
</protein>
<organism evidence="1 2">
    <name type="scientific">Candidatus Roizmanbacteria bacterium RIFCSPLOWO2_01_FULL_45_11</name>
    <dbReference type="NCBI Taxonomy" id="1802070"/>
    <lineage>
        <taxon>Bacteria</taxon>
        <taxon>Candidatus Roizmaniibacteriota</taxon>
    </lineage>
</organism>
<reference evidence="1 2" key="1">
    <citation type="journal article" date="2016" name="Nat. Commun.">
        <title>Thousands of microbial genomes shed light on interconnected biogeochemical processes in an aquifer system.</title>
        <authorList>
            <person name="Anantharaman K."/>
            <person name="Brown C.T."/>
            <person name="Hug L.A."/>
            <person name="Sharon I."/>
            <person name="Castelle C.J."/>
            <person name="Probst A.J."/>
            <person name="Thomas B.C."/>
            <person name="Singh A."/>
            <person name="Wilkins M.J."/>
            <person name="Karaoz U."/>
            <person name="Brodie E.L."/>
            <person name="Williams K.H."/>
            <person name="Hubbard S.S."/>
            <person name="Banfield J.F."/>
        </authorList>
    </citation>
    <scope>NUCLEOTIDE SEQUENCE [LARGE SCALE GENOMIC DNA]</scope>
</reference>
<dbReference type="Proteomes" id="UP000178486">
    <property type="component" value="Unassembled WGS sequence"/>
</dbReference>
<dbReference type="EMBL" id="MGAU01000002">
    <property type="protein sequence ID" value="OGK55687.1"/>
    <property type="molecule type" value="Genomic_DNA"/>
</dbReference>
<accession>A0A1F7JJ88</accession>
<name>A0A1F7JJ88_9BACT</name>
<comment type="caution">
    <text evidence="1">The sequence shown here is derived from an EMBL/GenBank/DDBJ whole genome shotgun (WGS) entry which is preliminary data.</text>
</comment>
<dbReference type="AlphaFoldDB" id="A0A1F7JJ88"/>
<proteinExistence type="predicted"/>
<gene>
    <name evidence="1" type="ORF">A3B56_00825</name>
</gene>
<sequence>MALMSAVNGSLVGTSVARTKSQSVYYAQEGIELAREQRNTSWSGLVTNCCSSNGALIPGTPYRRSITVTSMSPDTKDVTVNVTWTVEAKNYQTALKTVLTNW</sequence>